<dbReference type="AlphaFoldDB" id="A0A9N9SWS8"/>
<protein>
    <recommendedName>
        <fullName evidence="2">SMP-30/Gluconolactonase/LRE-like region domain-containing protein</fullName>
    </recommendedName>
</protein>
<dbReference type="Pfam" id="PF08450">
    <property type="entry name" value="SGL"/>
    <property type="match status" value="1"/>
</dbReference>
<proteinExistence type="inferred from homology"/>
<evidence type="ECO:0000313" key="4">
    <source>
        <dbReference type="Proteomes" id="UP001153709"/>
    </source>
</evidence>
<dbReference type="SUPFAM" id="SSF63829">
    <property type="entry name" value="Calcium-dependent phosphotriesterase"/>
    <property type="match status" value="1"/>
</dbReference>
<dbReference type="InterPro" id="IPR013658">
    <property type="entry name" value="SGL"/>
</dbReference>
<sequence>MAPVIEKVLDGFRLAEGPHWDNKKQCLYFVDIIESTICRYVPSTKKLTKAKIGTMGSSPTSIDELVKGKGTLYSFSNNTATPHRGEIGISNGIAFDYRLGKMYYTDSFSFRVDQYDIDLSQGKISNMKTIFSIKNQSELAEETFCDGMTLDSDGNIWLALFNSSKVYQLDPSNPETVLKVLEFPAAQITSVAFGGTNLDELYVTSGNLSDRPGGKSPGSVFRVTGLNVKGLPADEAIL</sequence>
<evidence type="ECO:0000313" key="3">
    <source>
        <dbReference type="EMBL" id="CAG9831043.1"/>
    </source>
</evidence>
<dbReference type="GO" id="GO:0019853">
    <property type="term" value="P:L-ascorbic acid biosynthetic process"/>
    <property type="evidence" value="ECO:0007669"/>
    <property type="project" value="TreeGrafter"/>
</dbReference>
<gene>
    <name evidence="3" type="ORF">DIABBA_LOCUS4679</name>
</gene>
<dbReference type="EMBL" id="OU898278">
    <property type="protein sequence ID" value="CAG9831043.1"/>
    <property type="molecule type" value="Genomic_DNA"/>
</dbReference>
<keyword evidence="4" id="KW-1185">Reference proteome</keyword>
<dbReference type="Gene3D" id="2.120.10.30">
    <property type="entry name" value="TolB, C-terminal domain"/>
    <property type="match status" value="2"/>
</dbReference>
<organism evidence="3 4">
    <name type="scientific">Diabrotica balteata</name>
    <name type="common">Banded cucumber beetle</name>
    <dbReference type="NCBI Taxonomy" id="107213"/>
    <lineage>
        <taxon>Eukaryota</taxon>
        <taxon>Metazoa</taxon>
        <taxon>Ecdysozoa</taxon>
        <taxon>Arthropoda</taxon>
        <taxon>Hexapoda</taxon>
        <taxon>Insecta</taxon>
        <taxon>Pterygota</taxon>
        <taxon>Neoptera</taxon>
        <taxon>Endopterygota</taxon>
        <taxon>Coleoptera</taxon>
        <taxon>Polyphaga</taxon>
        <taxon>Cucujiformia</taxon>
        <taxon>Chrysomeloidea</taxon>
        <taxon>Chrysomelidae</taxon>
        <taxon>Galerucinae</taxon>
        <taxon>Diabroticina</taxon>
        <taxon>Diabroticites</taxon>
        <taxon>Diabrotica</taxon>
    </lineage>
</organism>
<dbReference type="Proteomes" id="UP001153709">
    <property type="component" value="Chromosome 3"/>
</dbReference>
<dbReference type="GO" id="GO:0004341">
    <property type="term" value="F:gluconolactonase activity"/>
    <property type="evidence" value="ECO:0007669"/>
    <property type="project" value="TreeGrafter"/>
</dbReference>
<evidence type="ECO:0000259" key="2">
    <source>
        <dbReference type="Pfam" id="PF08450"/>
    </source>
</evidence>
<name>A0A9N9SWS8_DIABA</name>
<dbReference type="PANTHER" id="PTHR10907:SF66">
    <property type="entry name" value="MIP34848P1-RELATED"/>
    <property type="match status" value="1"/>
</dbReference>
<reference evidence="3" key="1">
    <citation type="submission" date="2022-01" db="EMBL/GenBank/DDBJ databases">
        <authorList>
            <person name="King R."/>
        </authorList>
    </citation>
    <scope>NUCLEOTIDE SEQUENCE</scope>
</reference>
<dbReference type="PANTHER" id="PTHR10907">
    <property type="entry name" value="REGUCALCIN"/>
    <property type="match status" value="1"/>
</dbReference>
<accession>A0A9N9SWS8</accession>
<comment type="similarity">
    <text evidence="1">Belongs to the SMP-30/CGR1 family.</text>
</comment>
<dbReference type="GO" id="GO:0005509">
    <property type="term" value="F:calcium ion binding"/>
    <property type="evidence" value="ECO:0007669"/>
    <property type="project" value="TreeGrafter"/>
</dbReference>
<feature type="domain" description="SMP-30/Gluconolactonase/LRE-like region" evidence="2">
    <location>
        <begin position="53"/>
        <end position="206"/>
    </location>
</feature>
<dbReference type="InterPro" id="IPR011042">
    <property type="entry name" value="6-blade_b-propeller_TolB-like"/>
</dbReference>
<evidence type="ECO:0000256" key="1">
    <source>
        <dbReference type="ARBA" id="ARBA00008853"/>
    </source>
</evidence>